<dbReference type="EMBL" id="BLAX01000001">
    <property type="protein sequence ID" value="GET35037.1"/>
    <property type="molecule type" value="Genomic_DNA"/>
</dbReference>
<gene>
    <name evidence="2" type="ORF">PbJCM13498_39000</name>
</gene>
<dbReference type="RefSeq" id="WP_025865513.1">
    <property type="nucleotide sequence ID" value="NZ_BLAX01000001.1"/>
</dbReference>
<evidence type="ECO:0000256" key="1">
    <source>
        <dbReference type="SAM" id="SignalP"/>
    </source>
</evidence>
<dbReference type="AlphaFoldDB" id="A0A5M4B5P0"/>
<feature type="signal peptide" evidence="1">
    <location>
        <begin position="1"/>
        <end position="25"/>
    </location>
</feature>
<dbReference type="OrthoDB" id="9895999at2"/>
<proteinExistence type="predicted"/>
<keyword evidence="1" id="KW-0732">Signal</keyword>
<name>A0A5M4B5P0_9BACT</name>
<accession>A0A5M4B5P0</accession>
<comment type="caution">
    <text evidence="2">The sequence shown here is derived from an EMBL/GenBank/DDBJ whole genome shotgun (WGS) entry which is preliminary data.</text>
</comment>
<keyword evidence="3" id="KW-1185">Reference proteome</keyword>
<evidence type="ECO:0008006" key="4">
    <source>
        <dbReference type="Google" id="ProtNLM"/>
    </source>
</evidence>
<feature type="chain" id="PRO_5024393093" description="GOLD domain-containing protein" evidence="1">
    <location>
        <begin position="26"/>
        <end position="118"/>
    </location>
</feature>
<reference evidence="2 3" key="1">
    <citation type="submission" date="2019-10" db="EMBL/GenBank/DDBJ databases">
        <title>Prolixibacter strains distinguished by the presence of nitrate reductase genes were adept at nitrate-dependent anaerobic corrosion of metallic iron and carbon steel.</title>
        <authorList>
            <person name="Iino T."/>
            <person name="Shono N."/>
            <person name="Ito K."/>
            <person name="Nakamura R."/>
            <person name="Sueoka K."/>
            <person name="Harayama S."/>
            <person name="Ohkuma M."/>
        </authorList>
    </citation>
    <scope>NUCLEOTIDE SEQUENCE [LARGE SCALE GENOMIC DNA]</scope>
    <source>
        <strain evidence="2 3">JCM 13498</strain>
    </source>
</reference>
<organism evidence="2 3">
    <name type="scientific">Prolixibacter bellariivorans</name>
    <dbReference type="NCBI Taxonomy" id="314319"/>
    <lineage>
        <taxon>Bacteria</taxon>
        <taxon>Pseudomonadati</taxon>
        <taxon>Bacteroidota</taxon>
        <taxon>Bacteroidia</taxon>
        <taxon>Marinilabiliales</taxon>
        <taxon>Prolixibacteraceae</taxon>
        <taxon>Prolixibacter</taxon>
    </lineage>
</organism>
<protein>
    <recommendedName>
        <fullName evidence="4">GOLD domain-containing protein</fullName>
    </recommendedName>
</protein>
<evidence type="ECO:0000313" key="3">
    <source>
        <dbReference type="Proteomes" id="UP000391834"/>
    </source>
</evidence>
<dbReference type="PROSITE" id="PS51257">
    <property type="entry name" value="PROKAR_LIPOPROTEIN"/>
    <property type="match status" value="1"/>
</dbReference>
<sequence>MTNKRMMKMMLILVAILVTFSSCQKNEVALRTGTLKATFTVGTGSLQSFDYYITLSDNNSPQIEGLDARMDQGVLTVKNLNPGNYYLEYSYPNGSSYQSGKILFQIHSGQTTEIKKQF</sequence>
<dbReference type="Proteomes" id="UP000391834">
    <property type="component" value="Unassembled WGS sequence"/>
</dbReference>
<evidence type="ECO:0000313" key="2">
    <source>
        <dbReference type="EMBL" id="GET35037.1"/>
    </source>
</evidence>